<accession>A0ABU8KDM2</accession>
<reference evidence="1 2" key="1">
    <citation type="submission" date="2022-12" db="EMBL/GenBank/DDBJ databases">
        <authorList>
            <person name="Muema E."/>
        </authorList>
    </citation>
    <scope>NUCLEOTIDE SEQUENCE [LARGE SCALE GENOMIC DNA]</scope>
    <source>
        <strain evidence="2">1330</strain>
    </source>
</reference>
<dbReference type="Proteomes" id="UP001366503">
    <property type="component" value="Unassembled WGS sequence"/>
</dbReference>
<organism evidence="1 2">
    <name type="scientific">Mesorhizobium argentiipisi</name>
    <dbReference type="NCBI Taxonomy" id="3015175"/>
    <lineage>
        <taxon>Bacteria</taxon>
        <taxon>Pseudomonadati</taxon>
        <taxon>Pseudomonadota</taxon>
        <taxon>Alphaproteobacteria</taxon>
        <taxon>Hyphomicrobiales</taxon>
        <taxon>Phyllobacteriaceae</taxon>
        <taxon>Mesorhizobium</taxon>
    </lineage>
</organism>
<dbReference type="RefSeq" id="WP_337094140.1">
    <property type="nucleotide sequence ID" value="NZ_JAPYKO010000011.1"/>
</dbReference>
<proteinExistence type="predicted"/>
<name>A0ABU8KDM2_9HYPH</name>
<keyword evidence="2" id="KW-1185">Reference proteome</keyword>
<comment type="caution">
    <text evidence="1">The sequence shown here is derived from an EMBL/GenBank/DDBJ whole genome shotgun (WGS) entry which is preliminary data.</text>
</comment>
<sequence length="180" mass="21460">MRNATVAALIYEFLFDVYRLLDAEREYNCWLPDEHGVPREAFNHWYTSCWEWSTSVLEEAGATKALVSKRETKSDIRGPFSYPVMTLDECHRADFSDFETFDNYCYAMFAFQQLIDQTSGREVNLDVRSDRFLEEVASKDDIFLIESIHCVRFKSNRFEEKVLTRWREIDVRVFRRKDCV</sequence>
<gene>
    <name evidence="1" type="ORF">O7A05_16680</name>
</gene>
<evidence type="ECO:0000313" key="1">
    <source>
        <dbReference type="EMBL" id="MEI9403790.1"/>
    </source>
</evidence>
<evidence type="ECO:0000313" key="2">
    <source>
        <dbReference type="Proteomes" id="UP001366503"/>
    </source>
</evidence>
<protein>
    <submittedName>
        <fullName evidence="1">Uncharacterized protein</fullName>
    </submittedName>
</protein>
<dbReference type="EMBL" id="JAPYKO010000011">
    <property type="protein sequence ID" value="MEI9403790.1"/>
    <property type="molecule type" value="Genomic_DNA"/>
</dbReference>